<evidence type="ECO:0000313" key="1">
    <source>
        <dbReference type="EMBL" id="CAH9121427.1"/>
    </source>
</evidence>
<sequence length="115" mass="13302">MKSCVSEGWVSDATVVIIPLEFARLWEIWQLTEISRMSFEVGGAIVYWGQSSLVAKHVGLNSGRRQVWWLAVGCREEKGGVMDREFLMVLGRRMKKSSVQLVRESRKRKVCERER</sequence>
<name>A0AAV0EBR3_9ASTE</name>
<protein>
    <submittedName>
        <fullName evidence="1">Uncharacterized protein</fullName>
    </submittedName>
</protein>
<comment type="caution">
    <text evidence="1">The sequence shown here is derived from an EMBL/GenBank/DDBJ whole genome shotgun (WGS) entry which is preliminary data.</text>
</comment>
<accession>A0AAV0EBR3</accession>
<dbReference type="Proteomes" id="UP001152523">
    <property type="component" value="Unassembled WGS sequence"/>
</dbReference>
<gene>
    <name evidence="1" type="ORF">CEPIT_LOCUS23691</name>
</gene>
<dbReference type="AlphaFoldDB" id="A0AAV0EBR3"/>
<keyword evidence="2" id="KW-1185">Reference proteome</keyword>
<reference evidence="1" key="1">
    <citation type="submission" date="2022-07" db="EMBL/GenBank/DDBJ databases">
        <authorList>
            <person name="Macas J."/>
            <person name="Novak P."/>
            <person name="Neumann P."/>
        </authorList>
    </citation>
    <scope>NUCLEOTIDE SEQUENCE</scope>
</reference>
<dbReference type="EMBL" id="CAMAPF010000921">
    <property type="protein sequence ID" value="CAH9121427.1"/>
    <property type="molecule type" value="Genomic_DNA"/>
</dbReference>
<proteinExistence type="predicted"/>
<organism evidence="1 2">
    <name type="scientific">Cuscuta epithymum</name>
    <dbReference type="NCBI Taxonomy" id="186058"/>
    <lineage>
        <taxon>Eukaryota</taxon>
        <taxon>Viridiplantae</taxon>
        <taxon>Streptophyta</taxon>
        <taxon>Embryophyta</taxon>
        <taxon>Tracheophyta</taxon>
        <taxon>Spermatophyta</taxon>
        <taxon>Magnoliopsida</taxon>
        <taxon>eudicotyledons</taxon>
        <taxon>Gunneridae</taxon>
        <taxon>Pentapetalae</taxon>
        <taxon>asterids</taxon>
        <taxon>lamiids</taxon>
        <taxon>Solanales</taxon>
        <taxon>Convolvulaceae</taxon>
        <taxon>Cuscuteae</taxon>
        <taxon>Cuscuta</taxon>
        <taxon>Cuscuta subgen. Cuscuta</taxon>
    </lineage>
</organism>
<evidence type="ECO:0000313" key="2">
    <source>
        <dbReference type="Proteomes" id="UP001152523"/>
    </source>
</evidence>